<name>A0A2T0HPB3_PSEFL</name>
<feature type="region of interest" description="Disordered" evidence="1">
    <location>
        <begin position="82"/>
        <end position="101"/>
    </location>
</feature>
<reference evidence="2 3" key="1">
    <citation type="submission" date="2018-03" db="EMBL/GenBank/DDBJ databases">
        <title>Blue discolouration in mozzarella cheese caused by Pseudomonas fluorescens.</title>
        <authorList>
            <person name="Chiesa F."/>
            <person name="Dalmasso A."/>
            <person name="Lomonaco S."/>
        </authorList>
    </citation>
    <scope>NUCLEOTIDE SEQUENCE [LARGE SCALE GENOMIC DNA]</scope>
    <source>
        <strain evidence="2 3">11293</strain>
    </source>
</reference>
<feature type="compositionally biased region" description="Polar residues" evidence="1">
    <location>
        <begin position="92"/>
        <end position="101"/>
    </location>
</feature>
<dbReference type="RefSeq" id="WP_073451686.1">
    <property type="nucleotide sequence ID" value="NZ_PVUH01000027.1"/>
</dbReference>
<proteinExistence type="predicted"/>
<organism evidence="2 3">
    <name type="scientific">Pseudomonas fluorescens</name>
    <dbReference type="NCBI Taxonomy" id="294"/>
    <lineage>
        <taxon>Bacteria</taxon>
        <taxon>Pseudomonadati</taxon>
        <taxon>Pseudomonadota</taxon>
        <taxon>Gammaproteobacteria</taxon>
        <taxon>Pseudomonadales</taxon>
        <taxon>Pseudomonadaceae</taxon>
        <taxon>Pseudomonas</taxon>
    </lineage>
</organism>
<protein>
    <submittedName>
        <fullName evidence="2">Uncharacterized protein</fullName>
    </submittedName>
</protein>
<comment type="caution">
    <text evidence="2">The sequence shown here is derived from an EMBL/GenBank/DDBJ whole genome shotgun (WGS) entry which is preliminary data.</text>
</comment>
<dbReference type="EMBL" id="PVUH01000027">
    <property type="protein sequence ID" value="PRW84939.1"/>
    <property type="molecule type" value="Genomic_DNA"/>
</dbReference>
<dbReference type="Proteomes" id="UP000239731">
    <property type="component" value="Unassembled WGS sequence"/>
</dbReference>
<sequence>MSKLTYNFGFALGVVAREFLRAMKKSNIRPADQPQAKSHVQLPPPCISDSMVRDMDHLPAMVRAKGVDLNLWYNANTRVVEKPARKPRSRGKAQQLTPAVC</sequence>
<gene>
    <name evidence="2" type="ORF">C7A10_28045</name>
</gene>
<evidence type="ECO:0000313" key="2">
    <source>
        <dbReference type="EMBL" id="PRW84939.1"/>
    </source>
</evidence>
<accession>A0A2T0HPB3</accession>
<evidence type="ECO:0000313" key="3">
    <source>
        <dbReference type="Proteomes" id="UP000239731"/>
    </source>
</evidence>
<dbReference type="AlphaFoldDB" id="A0A2T0HPB3"/>
<evidence type="ECO:0000256" key="1">
    <source>
        <dbReference type="SAM" id="MobiDB-lite"/>
    </source>
</evidence>